<keyword evidence="7" id="KW-0106">Calcium</keyword>
<keyword evidence="6" id="KW-0256">Endoplasmic reticulum</keyword>
<keyword evidence="14" id="KW-1185">Reference proteome</keyword>
<dbReference type="InterPro" id="IPR002048">
    <property type="entry name" value="EF_hand_dom"/>
</dbReference>
<dbReference type="InterPro" id="IPR039647">
    <property type="entry name" value="EF_hand_pair_protein_CML-like"/>
</dbReference>
<reference evidence="13 14" key="1">
    <citation type="journal article" date="2023" name="Hortic Res">
        <title>Pangenome of water caltrop reveals structural variations and asymmetric subgenome divergence after allopolyploidization.</title>
        <authorList>
            <person name="Zhang X."/>
            <person name="Chen Y."/>
            <person name="Wang L."/>
            <person name="Yuan Y."/>
            <person name="Fang M."/>
            <person name="Shi L."/>
            <person name="Lu R."/>
            <person name="Comes H.P."/>
            <person name="Ma Y."/>
            <person name="Chen Y."/>
            <person name="Huang G."/>
            <person name="Zhou Y."/>
            <person name="Zheng Z."/>
            <person name="Qiu Y."/>
        </authorList>
    </citation>
    <scope>NUCLEOTIDE SEQUENCE [LARGE SCALE GENOMIC DNA]</scope>
    <source>
        <tissue evidence="13">Roots</tissue>
    </source>
</reference>
<protein>
    <recommendedName>
        <fullName evidence="12">EF-hand domain-containing protein</fullName>
    </recommendedName>
</protein>
<evidence type="ECO:0000313" key="13">
    <source>
        <dbReference type="EMBL" id="KAK4778197.1"/>
    </source>
</evidence>
<evidence type="ECO:0000256" key="8">
    <source>
        <dbReference type="ARBA" id="ARBA00022989"/>
    </source>
</evidence>
<dbReference type="PANTHER" id="PTHR10891">
    <property type="entry name" value="EF-HAND CALCIUM-BINDING DOMAIN CONTAINING PROTEIN"/>
    <property type="match status" value="1"/>
</dbReference>
<gene>
    <name evidence="13" type="ORF">SAY87_018384</name>
</gene>
<dbReference type="EMBL" id="JAXIOK010000002">
    <property type="protein sequence ID" value="KAK4778197.1"/>
    <property type="molecule type" value="Genomic_DNA"/>
</dbReference>
<feature type="domain" description="EF-hand" evidence="12">
    <location>
        <begin position="136"/>
        <end position="171"/>
    </location>
</feature>
<evidence type="ECO:0000256" key="6">
    <source>
        <dbReference type="ARBA" id="ARBA00022824"/>
    </source>
</evidence>
<proteinExistence type="inferred from homology"/>
<dbReference type="GO" id="GO:0005789">
    <property type="term" value="C:endoplasmic reticulum membrane"/>
    <property type="evidence" value="ECO:0007669"/>
    <property type="project" value="UniProtKB-SubCell"/>
</dbReference>
<dbReference type="CDD" id="cd00051">
    <property type="entry name" value="EFh"/>
    <property type="match status" value="2"/>
</dbReference>
<evidence type="ECO:0000256" key="3">
    <source>
        <dbReference type="ARBA" id="ARBA00022692"/>
    </source>
</evidence>
<dbReference type="Gene3D" id="1.10.238.10">
    <property type="entry name" value="EF-hand"/>
    <property type="match status" value="2"/>
</dbReference>
<evidence type="ECO:0000256" key="9">
    <source>
        <dbReference type="ARBA" id="ARBA00023136"/>
    </source>
</evidence>
<dbReference type="Proteomes" id="UP001345219">
    <property type="component" value="Chromosome 14"/>
</dbReference>
<organism evidence="13 14">
    <name type="scientific">Trapa incisa</name>
    <dbReference type="NCBI Taxonomy" id="236973"/>
    <lineage>
        <taxon>Eukaryota</taxon>
        <taxon>Viridiplantae</taxon>
        <taxon>Streptophyta</taxon>
        <taxon>Embryophyta</taxon>
        <taxon>Tracheophyta</taxon>
        <taxon>Spermatophyta</taxon>
        <taxon>Magnoliopsida</taxon>
        <taxon>eudicotyledons</taxon>
        <taxon>Gunneridae</taxon>
        <taxon>Pentapetalae</taxon>
        <taxon>rosids</taxon>
        <taxon>malvids</taxon>
        <taxon>Myrtales</taxon>
        <taxon>Lythraceae</taxon>
        <taxon>Trapa</taxon>
    </lineage>
</organism>
<keyword evidence="9 10" id="KW-0472">Membrane</keyword>
<dbReference type="GO" id="GO:0005509">
    <property type="term" value="F:calcium ion binding"/>
    <property type="evidence" value="ECO:0007669"/>
    <property type="project" value="InterPro"/>
</dbReference>
<sequence length="326" mass="35807">MPAILKRIFLIYNLLLSLVPKKLRSFFFIPPIIASSSTAAMAPSPAGYGLTVSPPGARSRVTDPRELRRVFQMFDRNGDGLITKDELRDSLGNLGIFIPDKELDDTIRHVDANGDGCVDAGEFESLYASIMEGEVEEEADMKEAFDVFDQNGDGFITVEELRSVMASLGMKQGRTLEDCKRMIVNVDADGDGPLRISPSATFLFVEQADSLISGSSSFCALHRSSSYRSKKNRRALMQQRRSLVGRPSGTDGSDFSYRMVVDSRYQKVARGRSRLRTLILIQAVIMLVAALPLFLSVLKGEAFDVLSALSFALSIFSILIGELGAI</sequence>
<dbReference type="InterPro" id="IPR011992">
    <property type="entry name" value="EF-hand-dom_pair"/>
</dbReference>
<dbReference type="FunFam" id="1.10.238.10:FF:000001">
    <property type="entry name" value="Calmodulin 1"/>
    <property type="match status" value="1"/>
</dbReference>
<feature type="transmembrane region" description="Helical" evidence="10">
    <location>
        <begin position="305"/>
        <end position="325"/>
    </location>
</feature>
<dbReference type="InterPro" id="IPR018247">
    <property type="entry name" value="EF_Hand_1_Ca_BS"/>
</dbReference>
<dbReference type="PROSITE" id="PS50222">
    <property type="entry name" value="EF_HAND_2"/>
    <property type="match status" value="3"/>
</dbReference>
<evidence type="ECO:0000256" key="5">
    <source>
        <dbReference type="ARBA" id="ARBA00022737"/>
    </source>
</evidence>
<name>A0AAN7L2D6_9MYRT</name>
<keyword evidence="11" id="KW-0732">Signal</keyword>
<dbReference type="InterPro" id="IPR009787">
    <property type="entry name" value="Jagunal"/>
</dbReference>
<keyword evidence="3 10" id="KW-0812">Transmembrane</keyword>
<feature type="transmembrane region" description="Helical" evidence="10">
    <location>
        <begin position="277"/>
        <end position="299"/>
    </location>
</feature>
<keyword evidence="8 10" id="KW-1133">Transmembrane helix</keyword>
<evidence type="ECO:0000313" key="14">
    <source>
        <dbReference type="Proteomes" id="UP001345219"/>
    </source>
</evidence>
<dbReference type="SMART" id="SM00054">
    <property type="entry name" value="EFh"/>
    <property type="match status" value="3"/>
</dbReference>
<feature type="domain" description="EF-hand" evidence="12">
    <location>
        <begin position="62"/>
        <end position="97"/>
    </location>
</feature>
<keyword evidence="4" id="KW-0479">Metal-binding</keyword>
<dbReference type="GO" id="GO:0007029">
    <property type="term" value="P:endoplasmic reticulum organization"/>
    <property type="evidence" value="ECO:0007669"/>
    <property type="project" value="InterPro"/>
</dbReference>
<dbReference type="Pfam" id="PF07086">
    <property type="entry name" value="Jagunal"/>
    <property type="match status" value="1"/>
</dbReference>
<evidence type="ECO:0000256" key="2">
    <source>
        <dbReference type="ARBA" id="ARBA00008462"/>
    </source>
</evidence>
<feature type="domain" description="EF-hand" evidence="12">
    <location>
        <begin position="98"/>
        <end position="133"/>
    </location>
</feature>
<evidence type="ECO:0000256" key="1">
    <source>
        <dbReference type="ARBA" id="ARBA00004477"/>
    </source>
</evidence>
<evidence type="ECO:0000256" key="4">
    <source>
        <dbReference type="ARBA" id="ARBA00022723"/>
    </source>
</evidence>
<comment type="subcellular location">
    <subcellularLocation>
        <location evidence="1">Endoplasmic reticulum membrane</location>
        <topology evidence="1">Multi-pass membrane protein</topology>
    </subcellularLocation>
</comment>
<dbReference type="Pfam" id="PF13499">
    <property type="entry name" value="EF-hand_7"/>
    <property type="match status" value="2"/>
</dbReference>
<accession>A0AAN7L2D6</accession>
<keyword evidence="5" id="KW-0677">Repeat</keyword>
<dbReference type="PROSITE" id="PS00018">
    <property type="entry name" value="EF_HAND_1"/>
    <property type="match status" value="3"/>
</dbReference>
<evidence type="ECO:0000256" key="10">
    <source>
        <dbReference type="SAM" id="Phobius"/>
    </source>
</evidence>
<feature type="chain" id="PRO_5042958864" description="EF-hand domain-containing protein" evidence="11">
    <location>
        <begin position="26"/>
        <end position="326"/>
    </location>
</feature>
<evidence type="ECO:0000259" key="12">
    <source>
        <dbReference type="PROSITE" id="PS50222"/>
    </source>
</evidence>
<dbReference type="SUPFAM" id="SSF47473">
    <property type="entry name" value="EF-hand"/>
    <property type="match status" value="1"/>
</dbReference>
<feature type="signal peptide" evidence="11">
    <location>
        <begin position="1"/>
        <end position="25"/>
    </location>
</feature>
<dbReference type="AlphaFoldDB" id="A0AAN7L2D6"/>
<comment type="caution">
    <text evidence="13">The sequence shown here is derived from an EMBL/GenBank/DDBJ whole genome shotgun (WGS) entry which is preliminary data.</text>
</comment>
<evidence type="ECO:0000256" key="11">
    <source>
        <dbReference type="SAM" id="SignalP"/>
    </source>
</evidence>
<comment type="similarity">
    <text evidence="2">Belongs to the jagunal family.</text>
</comment>
<evidence type="ECO:0000256" key="7">
    <source>
        <dbReference type="ARBA" id="ARBA00022837"/>
    </source>
</evidence>